<reference evidence="3" key="1">
    <citation type="submission" date="2020-05" db="EMBL/GenBank/DDBJ databases">
        <authorList>
            <person name="Chiriac C."/>
            <person name="Salcher M."/>
            <person name="Ghai R."/>
            <person name="Kavagutti S V."/>
        </authorList>
    </citation>
    <scope>NUCLEOTIDE SEQUENCE</scope>
</reference>
<dbReference type="Pfam" id="PF14012">
    <property type="entry name" value="DUF4229"/>
    <property type="match status" value="1"/>
</dbReference>
<feature type="compositionally biased region" description="Pro residues" evidence="1">
    <location>
        <begin position="89"/>
        <end position="98"/>
    </location>
</feature>
<gene>
    <name evidence="3" type="ORF">UFOPK3610_00711</name>
</gene>
<accession>A0A6J7GRM0</accession>
<evidence type="ECO:0000256" key="2">
    <source>
        <dbReference type="SAM" id="Phobius"/>
    </source>
</evidence>
<proteinExistence type="predicted"/>
<feature type="region of interest" description="Disordered" evidence="1">
    <location>
        <begin position="71"/>
        <end position="98"/>
    </location>
</feature>
<keyword evidence="2" id="KW-0812">Transmembrane</keyword>
<dbReference type="EMBL" id="CAFBMR010000019">
    <property type="protein sequence ID" value="CAB4909864.1"/>
    <property type="molecule type" value="Genomic_DNA"/>
</dbReference>
<keyword evidence="2" id="KW-1133">Transmembrane helix</keyword>
<dbReference type="AlphaFoldDB" id="A0A6J7GRM0"/>
<dbReference type="InterPro" id="IPR025323">
    <property type="entry name" value="DUF4229"/>
</dbReference>
<protein>
    <submittedName>
        <fullName evidence="3">Unannotated protein</fullName>
    </submittedName>
</protein>
<keyword evidence="2" id="KW-0472">Membrane</keyword>
<feature type="compositionally biased region" description="Basic and acidic residues" evidence="1">
    <location>
        <begin position="71"/>
        <end position="84"/>
    </location>
</feature>
<evidence type="ECO:0000256" key="1">
    <source>
        <dbReference type="SAM" id="MobiDB-lite"/>
    </source>
</evidence>
<sequence length="98" mass="10823">MLYTLSRVALFLVIWLPLQLFTPWRGFPALVVAILVSGGISLVVLNRQRDSAAGNVQGFFGRINRRIDESRTAEDYDDLDHQEGETPPSASPNPNSAP</sequence>
<feature type="transmembrane region" description="Helical" evidence="2">
    <location>
        <begin position="5"/>
        <end position="21"/>
    </location>
</feature>
<feature type="transmembrane region" description="Helical" evidence="2">
    <location>
        <begin position="27"/>
        <end position="45"/>
    </location>
</feature>
<evidence type="ECO:0000313" key="3">
    <source>
        <dbReference type="EMBL" id="CAB4909864.1"/>
    </source>
</evidence>
<organism evidence="3">
    <name type="scientific">freshwater metagenome</name>
    <dbReference type="NCBI Taxonomy" id="449393"/>
    <lineage>
        <taxon>unclassified sequences</taxon>
        <taxon>metagenomes</taxon>
        <taxon>ecological metagenomes</taxon>
    </lineage>
</organism>
<name>A0A6J7GRM0_9ZZZZ</name>